<sequence length="180" mass="19835">MKQKRGLSWFWIGLTVVVLIWLGIKAADLIGHLAHVEGPRGFGRGQGFGHGGPHRLVSHHGYGIFGMSAVFAMLMKVSLLALFAVIWAKASGLLKWGGAALTGVVLMSLLTPFWGLAVMIVLFLTKGRMNRLKHDYGNLSGTPTGTYPVYDVSGFYTSSAYERGRMLDEWEKSNHKEEKQ</sequence>
<keyword evidence="1" id="KW-0472">Membrane</keyword>
<reference evidence="2 3" key="1">
    <citation type="submission" date="2017-04" db="EMBL/GenBank/DDBJ databases">
        <authorList>
            <person name="Afonso C.L."/>
            <person name="Miller P.J."/>
            <person name="Scott M.A."/>
            <person name="Spackman E."/>
            <person name="Goraichik I."/>
            <person name="Dimitrov K.M."/>
            <person name="Suarez D.L."/>
            <person name="Swayne D.E."/>
        </authorList>
    </citation>
    <scope>NUCLEOTIDE SEQUENCE [LARGE SCALE GENOMIC DNA]</scope>
    <source>
        <strain evidence="2 3">N3/975</strain>
    </source>
</reference>
<accession>A0A1X7HR74</accession>
<organism evidence="2 3">
    <name type="scientific">Paenibacillus uliginis N3/975</name>
    <dbReference type="NCBI Taxonomy" id="1313296"/>
    <lineage>
        <taxon>Bacteria</taxon>
        <taxon>Bacillati</taxon>
        <taxon>Bacillota</taxon>
        <taxon>Bacilli</taxon>
        <taxon>Bacillales</taxon>
        <taxon>Paenibacillaceae</taxon>
        <taxon>Paenibacillus</taxon>
    </lineage>
</organism>
<dbReference type="AlphaFoldDB" id="A0A1X7HR74"/>
<protein>
    <submittedName>
        <fullName evidence="2">Uncharacterized protein</fullName>
    </submittedName>
</protein>
<evidence type="ECO:0000313" key="2">
    <source>
        <dbReference type="EMBL" id="SMF90883.1"/>
    </source>
</evidence>
<dbReference type="STRING" id="1313296.SAMN05661091_5274"/>
<gene>
    <name evidence="2" type="ORF">SAMN05661091_5274</name>
</gene>
<name>A0A1X7HR74_9BACL</name>
<proteinExistence type="predicted"/>
<feature type="transmembrane region" description="Helical" evidence="1">
    <location>
        <begin position="100"/>
        <end position="124"/>
    </location>
</feature>
<evidence type="ECO:0000256" key="1">
    <source>
        <dbReference type="SAM" id="Phobius"/>
    </source>
</evidence>
<feature type="transmembrane region" description="Helical" evidence="1">
    <location>
        <begin position="64"/>
        <end position="88"/>
    </location>
</feature>
<evidence type="ECO:0000313" key="3">
    <source>
        <dbReference type="Proteomes" id="UP000192940"/>
    </source>
</evidence>
<feature type="transmembrane region" description="Helical" evidence="1">
    <location>
        <begin position="6"/>
        <end position="24"/>
    </location>
</feature>
<dbReference type="RefSeq" id="WP_208915911.1">
    <property type="nucleotide sequence ID" value="NZ_LT840184.1"/>
</dbReference>
<dbReference type="Proteomes" id="UP000192940">
    <property type="component" value="Chromosome I"/>
</dbReference>
<keyword evidence="3" id="KW-1185">Reference proteome</keyword>
<keyword evidence="1" id="KW-1133">Transmembrane helix</keyword>
<keyword evidence="1" id="KW-0812">Transmembrane</keyword>
<dbReference type="EMBL" id="LT840184">
    <property type="protein sequence ID" value="SMF90883.1"/>
    <property type="molecule type" value="Genomic_DNA"/>
</dbReference>